<dbReference type="InParanoid" id="Q7UIJ5"/>
<evidence type="ECO:0008006" key="3">
    <source>
        <dbReference type="Google" id="ProtNLM"/>
    </source>
</evidence>
<dbReference type="eggNOG" id="ENOG502ZBUF">
    <property type="taxonomic scope" value="Bacteria"/>
</dbReference>
<gene>
    <name evidence="1" type="ordered locus">RB12489</name>
</gene>
<dbReference type="Gene3D" id="2.60.40.10">
    <property type="entry name" value="Immunoglobulins"/>
    <property type="match status" value="2"/>
</dbReference>
<keyword evidence="2" id="KW-1185">Reference proteome</keyword>
<reference evidence="1 2" key="1">
    <citation type="journal article" date="2003" name="Proc. Natl. Acad. Sci. U.S.A.">
        <title>Complete genome sequence of the marine planctomycete Pirellula sp. strain 1.</title>
        <authorList>
            <person name="Gloeckner F.O."/>
            <person name="Kube M."/>
            <person name="Bauer M."/>
            <person name="Teeling H."/>
            <person name="Lombardot T."/>
            <person name="Ludwig W."/>
            <person name="Gade D."/>
            <person name="Beck A."/>
            <person name="Borzym K."/>
            <person name="Heitmann K."/>
            <person name="Rabus R."/>
            <person name="Schlesner H."/>
            <person name="Amann R."/>
            <person name="Reinhardt R."/>
        </authorList>
    </citation>
    <scope>NUCLEOTIDE SEQUENCE [LARGE SCALE GENOMIC DNA]</scope>
    <source>
        <strain evidence="2">DSM 10527 / NCIMB 13988 / SH1</strain>
    </source>
</reference>
<dbReference type="InterPro" id="IPR013783">
    <property type="entry name" value="Ig-like_fold"/>
</dbReference>
<dbReference type="PANTHER" id="PTHR37833:SF1">
    <property type="entry name" value="SIGNAL PEPTIDE PROTEIN"/>
    <property type="match status" value="1"/>
</dbReference>
<organism evidence="1 2">
    <name type="scientific">Rhodopirellula baltica (strain DSM 10527 / NCIMB 13988 / SH1)</name>
    <dbReference type="NCBI Taxonomy" id="243090"/>
    <lineage>
        <taxon>Bacteria</taxon>
        <taxon>Pseudomonadati</taxon>
        <taxon>Planctomycetota</taxon>
        <taxon>Planctomycetia</taxon>
        <taxon>Pirellulales</taxon>
        <taxon>Pirellulaceae</taxon>
        <taxon>Rhodopirellula</taxon>
    </lineage>
</organism>
<protein>
    <recommendedName>
        <fullName evidence="3">DUF1573 domain-containing protein</fullName>
    </recommendedName>
</protein>
<dbReference type="PANTHER" id="PTHR37833">
    <property type="entry name" value="LIPOPROTEIN-RELATED"/>
    <property type="match status" value="1"/>
</dbReference>
<dbReference type="Pfam" id="PF07610">
    <property type="entry name" value="DUF1573"/>
    <property type="match status" value="1"/>
</dbReference>
<dbReference type="EMBL" id="BX294155">
    <property type="protein sequence ID" value="CAD77619.1"/>
    <property type="molecule type" value="Genomic_DNA"/>
</dbReference>
<dbReference type="Proteomes" id="UP000001025">
    <property type="component" value="Chromosome"/>
</dbReference>
<accession>Q7UIJ5</accession>
<name>Q7UIJ5_RHOBA</name>
<dbReference type="OrthoDB" id="273711at2"/>
<evidence type="ECO:0000313" key="1">
    <source>
        <dbReference type="EMBL" id="CAD77619.1"/>
    </source>
</evidence>
<dbReference type="KEGG" id="rba:RB12489"/>
<dbReference type="HOGENOM" id="CLU_058024_0_0_0"/>
<proteinExistence type="predicted"/>
<dbReference type="PATRIC" id="fig|243090.15.peg.6045"/>
<dbReference type="AlphaFoldDB" id="Q7UIJ5"/>
<dbReference type="STRING" id="243090.RB12489"/>
<dbReference type="EnsemblBacteria" id="CAD77619">
    <property type="protein sequence ID" value="CAD77619"/>
    <property type="gene ID" value="RB12489"/>
</dbReference>
<dbReference type="InterPro" id="IPR011467">
    <property type="entry name" value="DUF1573"/>
</dbReference>
<evidence type="ECO:0000313" key="2">
    <source>
        <dbReference type="Proteomes" id="UP000001025"/>
    </source>
</evidence>
<sequence length="353" mass="38465">MSISREHVSLLLPSGGDRMNSRVLLVAFVFLGAALGSSARADWTQTVFPVKTHDFGTVAVASKTEFRFPVVNTFTSDLHIRSVRESCGCTTAIIETATIAPGQSGSILARFNTPTFRGKKGATLTVVIDKPFYSEIQLRVDGYIRSDMVFHPGAIELGNINQGEPKSGSTKLFYAGRSDWQVVDVRSNTPWLVPSFKQTERGAGKANYELSVQVREDAPEGYFQDELIIQTNDRSMPNVPLRVIGTVESALSIAPQSIAVGTIKQGDSVSQRLAIRGRKPFAIESIECEGWKVDFSASEDERMIHMVDLTLTADTARGNQRVPMVIRTRGENAVTAKAIVTANIAAEQVAQAQ</sequence>